<keyword evidence="4 7" id="KW-0732">Signal</keyword>
<feature type="domain" description="Glucan biosynthesis periplasmic MdoG C-terminal" evidence="8">
    <location>
        <begin position="434"/>
        <end position="554"/>
    </location>
</feature>
<dbReference type="PANTHER" id="PTHR30504:SF2">
    <property type="entry name" value="GLUCANS BIOSYNTHESIS PROTEIN G"/>
    <property type="match status" value="1"/>
</dbReference>
<dbReference type="GO" id="GO:0030246">
    <property type="term" value="F:carbohydrate binding"/>
    <property type="evidence" value="ECO:0007669"/>
    <property type="project" value="InterPro"/>
</dbReference>
<dbReference type="PATRIC" id="fig|991778.3.peg.4029"/>
<dbReference type="PIRSF" id="PIRSF006281">
    <property type="entry name" value="MdoG"/>
    <property type="match status" value="1"/>
</dbReference>
<dbReference type="AlphaFoldDB" id="F2AVN9"/>
<comment type="pathway">
    <text evidence="2">Glycan metabolism; osmoregulated periplasmic glucan (OPG) biosynthesis.</text>
</comment>
<sequence>MYFDACFARLFSFSGLAVSVALLITTTTASAVDLIDVRDFESLSQLAAERSQREYEPAPELPEPLASWQYDDYMKVKYRPERATWFDQGLPFWLETFHRGFVQTDLVELFTLNPSPSGDPISQRIAFNTNDFVYDAPLNADEIPPAGHAGFRIVGPFPNRPDAQEMLSFIGSSYFRGRSGDTIYGASARGLAINIAMMQEEEFPDFRAFWIQMPAADSDQIAILAFMDSPSLAGAYRFRLVPGNAVTRVKVQADVYYRDRPEKIALAPLTSMWMWGDGLKGPPKDNRPSVHDSDGLLIQTGPNEWRWRAFARQSYPSVTSTEVESLHGFGLIQRNRAFYHYDDHNARYDKRPSVWIKPDAPWPDGRIELLELPGAHEGIDNLAAYWLPPEKESAPDQSASETDPSVESAANPGSAVAAIDTASEPDGATEPPHPSLQFAYEVSFFAGDPPEHNVLGRATNLSVTRPKNADEPIEMEIRFAGPVLRGLPAEHPPSIQSNAIAGEICEEELERTDEGDWILHLGVTLAEDNSGERPVELSLQLISEDQPVSETFGYLLPPAEPEFVYPAVYTRQE</sequence>
<dbReference type="SUPFAM" id="SSF81296">
    <property type="entry name" value="E set domains"/>
    <property type="match status" value="1"/>
</dbReference>
<evidence type="ECO:0000256" key="6">
    <source>
        <dbReference type="SAM" id="MobiDB-lite"/>
    </source>
</evidence>
<proteinExistence type="inferred from homology"/>
<evidence type="ECO:0000313" key="10">
    <source>
        <dbReference type="Proteomes" id="UP000006222"/>
    </source>
</evidence>
<evidence type="ECO:0000256" key="4">
    <source>
        <dbReference type="ARBA" id="ARBA00022729"/>
    </source>
</evidence>
<feature type="chain" id="PRO_5005675964" evidence="7">
    <location>
        <begin position="32"/>
        <end position="573"/>
    </location>
</feature>
<evidence type="ECO:0000259" key="8">
    <source>
        <dbReference type="Pfam" id="PF04349"/>
    </source>
</evidence>
<reference evidence="9 10" key="1">
    <citation type="journal article" date="2013" name="Mar. Genomics">
        <title>Expression of sulfatases in Rhodopirellula baltica and the diversity of sulfatases in the genus Rhodopirellula.</title>
        <authorList>
            <person name="Wegner C.E."/>
            <person name="Richter-Heitmann T."/>
            <person name="Klindworth A."/>
            <person name="Klockow C."/>
            <person name="Richter M."/>
            <person name="Achstetter T."/>
            <person name="Glockner F.O."/>
            <person name="Harder J."/>
        </authorList>
    </citation>
    <scope>NUCLEOTIDE SEQUENCE [LARGE SCALE GENOMIC DNA]</scope>
    <source>
        <strain evidence="9 10">WH47</strain>
    </source>
</reference>
<dbReference type="InterPro" id="IPR014438">
    <property type="entry name" value="Glucan_biosyn_MdoG/MdoD"/>
</dbReference>
<protein>
    <submittedName>
        <fullName evidence="9">Periplasmic glucan biosynthesis protein MdoG</fullName>
    </submittedName>
</protein>
<feature type="region of interest" description="Disordered" evidence="6">
    <location>
        <begin position="391"/>
        <end position="413"/>
    </location>
</feature>
<organism evidence="9 10">
    <name type="scientific">Rhodopirellula baltica WH47</name>
    <dbReference type="NCBI Taxonomy" id="991778"/>
    <lineage>
        <taxon>Bacteria</taxon>
        <taxon>Pseudomonadati</taxon>
        <taxon>Planctomycetota</taxon>
        <taxon>Planctomycetia</taxon>
        <taxon>Pirellulales</taxon>
        <taxon>Pirellulaceae</taxon>
        <taxon>Rhodopirellula</taxon>
    </lineage>
</organism>
<dbReference type="InterPro" id="IPR014718">
    <property type="entry name" value="GH-type_carb-bd"/>
</dbReference>
<dbReference type="GO" id="GO:0030288">
    <property type="term" value="C:outer membrane-bounded periplasmic space"/>
    <property type="evidence" value="ECO:0007669"/>
    <property type="project" value="TreeGrafter"/>
</dbReference>
<dbReference type="UniPathway" id="UPA00637"/>
<evidence type="ECO:0000256" key="5">
    <source>
        <dbReference type="ARBA" id="ARBA00022764"/>
    </source>
</evidence>
<dbReference type="InterPro" id="IPR007444">
    <property type="entry name" value="Glucan_biosyn_MdoG_C"/>
</dbReference>
<accession>F2AVN9</accession>
<keyword evidence="5" id="KW-0574">Periplasm</keyword>
<dbReference type="InterPro" id="IPR014756">
    <property type="entry name" value="Ig_E-set"/>
</dbReference>
<comment type="similarity">
    <text evidence="3">Belongs to the OpgD/OpgG family.</text>
</comment>
<dbReference type="GO" id="GO:0003824">
    <property type="term" value="F:catalytic activity"/>
    <property type="evidence" value="ECO:0007669"/>
    <property type="project" value="InterPro"/>
</dbReference>
<evidence type="ECO:0000256" key="1">
    <source>
        <dbReference type="ARBA" id="ARBA00004418"/>
    </source>
</evidence>
<feature type="domain" description="Glucan biosynthesis periplasmic MdoG C-terminal" evidence="8">
    <location>
        <begin position="39"/>
        <end position="394"/>
    </location>
</feature>
<comment type="subcellular location">
    <subcellularLocation>
        <location evidence="1">Periplasm</location>
    </subcellularLocation>
</comment>
<name>F2AVN9_RHOBT</name>
<dbReference type="FunFam" id="2.70.98.10:FF:000001">
    <property type="entry name" value="Glucans biosynthesis protein G"/>
    <property type="match status" value="1"/>
</dbReference>
<dbReference type="SUPFAM" id="SSF74650">
    <property type="entry name" value="Galactose mutarotase-like"/>
    <property type="match status" value="1"/>
</dbReference>
<evidence type="ECO:0000313" key="9">
    <source>
        <dbReference type="EMBL" id="EGF26238.1"/>
    </source>
</evidence>
<dbReference type="Gene3D" id="2.60.40.10">
    <property type="entry name" value="Immunoglobulins"/>
    <property type="match status" value="1"/>
</dbReference>
<dbReference type="EMBL" id="AFAR01000190">
    <property type="protein sequence ID" value="EGF26238.1"/>
    <property type="molecule type" value="Genomic_DNA"/>
</dbReference>
<dbReference type="InterPro" id="IPR013783">
    <property type="entry name" value="Ig-like_fold"/>
</dbReference>
<dbReference type="PANTHER" id="PTHR30504">
    <property type="entry name" value="GLUCANS BIOSYNTHESIS PROTEIN"/>
    <property type="match status" value="1"/>
</dbReference>
<dbReference type="InterPro" id="IPR011013">
    <property type="entry name" value="Gal_mutarotase_sf_dom"/>
</dbReference>
<dbReference type="Pfam" id="PF04349">
    <property type="entry name" value="MdoG"/>
    <property type="match status" value="2"/>
</dbReference>
<feature type="signal peptide" evidence="7">
    <location>
        <begin position="1"/>
        <end position="31"/>
    </location>
</feature>
<gene>
    <name evidence="9" type="ORF">RBWH47_01956</name>
</gene>
<dbReference type="Gene3D" id="2.70.98.10">
    <property type="match status" value="1"/>
</dbReference>
<dbReference type="GO" id="GO:0051274">
    <property type="term" value="P:beta-glucan biosynthetic process"/>
    <property type="evidence" value="ECO:0007669"/>
    <property type="project" value="TreeGrafter"/>
</dbReference>
<feature type="compositionally biased region" description="Polar residues" evidence="6">
    <location>
        <begin position="395"/>
        <end position="405"/>
    </location>
</feature>
<evidence type="ECO:0000256" key="7">
    <source>
        <dbReference type="SAM" id="SignalP"/>
    </source>
</evidence>
<evidence type="ECO:0000256" key="2">
    <source>
        <dbReference type="ARBA" id="ARBA00005001"/>
    </source>
</evidence>
<comment type="caution">
    <text evidence="9">The sequence shown here is derived from an EMBL/GenBank/DDBJ whole genome shotgun (WGS) entry which is preliminary data.</text>
</comment>
<evidence type="ECO:0000256" key="3">
    <source>
        <dbReference type="ARBA" id="ARBA00009284"/>
    </source>
</evidence>
<dbReference type="Proteomes" id="UP000006222">
    <property type="component" value="Unassembled WGS sequence"/>
</dbReference>